<organism evidence="13 14">
    <name type="scientific">Alteromonas australica</name>
    <dbReference type="NCBI Taxonomy" id="589873"/>
    <lineage>
        <taxon>Bacteria</taxon>
        <taxon>Pseudomonadati</taxon>
        <taxon>Pseudomonadota</taxon>
        <taxon>Gammaproteobacteria</taxon>
        <taxon>Alteromonadales</taxon>
        <taxon>Alteromonadaceae</taxon>
        <taxon>Alteromonas/Salinimonas group</taxon>
        <taxon>Alteromonas</taxon>
    </lineage>
</organism>
<dbReference type="RefSeq" id="WP_044056986.1">
    <property type="nucleotide sequence ID" value="NZ_CBCSKJ010000003.1"/>
</dbReference>
<dbReference type="GeneID" id="78255079"/>
<reference evidence="13 14" key="1">
    <citation type="submission" date="2014-06" db="EMBL/GenBank/DDBJ databases">
        <title>Genomes of Alteromonas australica, a world apart.</title>
        <authorList>
            <person name="Gonzaga A."/>
            <person name="Lopez-Perez M."/>
            <person name="Rodriguez-Valera F."/>
        </authorList>
    </citation>
    <scope>NUCLEOTIDE SEQUENCE [LARGE SCALE GENOMIC DNA]</scope>
    <source>
        <strain evidence="13 14">H 17</strain>
    </source>
</reference>
<dbReference type="InterPro" id="IPR014729">
    <property type="entry name" value="Rossmann-like_a/b/a_fold"/>
</dbReference>
<evidence type="ECO:0000256" key="6">
    <source>
        <dbReference type="ARBA" id="ARBA00022695"/>
    </source>
</evidence>
<evidence type="ECO:0000256" key="9">
    <source>
        <dbReference type="ARBA" id="ARBA00023027"/>
    </source>
</evidence>
<comment type="function">
    <text evidence="1 11">Catalyzes the reversible adenylation of nicotinate mononucleotide (NaMN) to nicotinic acid adenine dinucleotide (NaAD).</text>
</comment>
<sequence length="216" mass="24558">MSIRAILGGTFNPPHLGHIQPALYLLDYIKVNTLGLMPCKIAPHKPVSVSEAHRVEMVKLACELDKRLYPELIELSLPSPSYTVRTLENLRQHHADTICFFIGADSLYNIQSWFEWERLLDYCHLVVMRREGDNFEPPSSLTSWLNANKTEDINQLHHQPNGCVLLVNTPLHPASSTQIRDAVSATTSALTPRIEWLPTPVADYINMHHLYQDKSN</sequence>
<comment type="catalytic activity">
    <reaction evidence="10 11">
        <text>nicotinate beta-D-ribonucleotide + ATP + H(+) = deamido-NAD(+) + diphosphate</text>
        <dbReference type="Rhea" id="RHEA:22860"/>
        <dbReference type="ChEBI" id="CHEBI:15378"/>
        <dbReference type="ChEBI" id="CHEBI:30616"/>
        <dbReference type="ChEBI" id="CHEBI:33019"/>
        <dbReference type="ChEBI" id="CHEBI:57502"/>
        <dbReference type="ChEBI" id="CHEBI:58437"/>
        <dbReference type="EC" id="2.7.7.18"/>
    </reaction>
</comment>
<keyword evidence="5 11" id="KW-0808">Transferase</keyword>
<keyword evidence="9 11" id="KW-0520">NAD</keyword>
<evidence type="ECO:0000256" key="10">
    <source>
        <dbReference type="ARBA" id="ARBA00048721"/>
    </source>
</evidence>
<evidence type="ECO:0000256" key="1">
    <source>
        <dbReference type="ARBA" id="ARBA00002324"/>
    </source>
</evidence>
<dbReference type="KEGG" id="aal:EP13_09155"/>
<dbReference type="GO" id="GO:0009435">
    <property type="term" value="P:NAD+ biosynthetic process"/>
    <property type="evidence" value="ECO:0007669"/>
    <property type="project" value="UniProtKB-UniRule"/>
</dbReference>
<dbReference type="InterPro" id="IPR004821">
    <property type="entry name" value="Cyt_trans-like"/>
</dbReference>
<keyword evidence="8 11" id="KW-0067">ATP-binding</keyword>
<dbReference type="HAMAP" id="MF_00244">
    <property type="entry name" value="NaMN_adenylyltr"/>
    <property type="match status" value="1"/>
</dbReference>
<dbReference type="SUPFAM" id="SSF52374">
    <property type="entry name" value="Nucleotidylyl transferase"/>
    <property type="match status" value="1"/>
</dbReference>
<dbReference type="Pfam" id="PF01467">
    <property type="entry name" value="CTP_transf_like"/>
    <property type="match status" value="1"/>
</dbReference>
<dbReference type="CDD" id="cd02165">
    <property type="entry name" value="NMNAT"/>
    <property type="match status" value="1"/>
</dbReference>
<evidence type="ECO:0000256" key="5">
    <source>
        <dbReference type="ARBA" id="ARBA00022679"/>
    </source>
</evidence>
<dbReference type="AlphaFoldDB" id="A0A075P6A8"/>
<evidence type="ECO:0000256" key="3">
    <source>
        <dbReference type="ARBA" id="ARBA00009014"/>
    </source>
</evidence>
<dbReference type="GO" id="GO:0004515">
    <property type="term" value="F:nicotinate-nucleotide adenylyltransferase activity"/>
    <property type="evidence" value="ECO:0007669"/>
    <property type="project" value="UniProtKB-UniRule"/>
</dbReference>
<evidence type="ECO:0000259" key="12">
    <source>
        <dbReference type="Pfam" id="PF01467"/>
    </source>
</evidence>
<evidence type="ECO:0000256" key="4">
    <source>
        <dbReference type="ARBA" id="ARBA00022642"/>
    </source>
</evidence>
<dbReference type="Gene3D" id="3.40.50.620">
    <property type="entry name" value="HUPs"/>
    <property type="match status" value="1"/>
</dbReference>
<keyword evidence="14" id="KW-1185">Reference proteome</keyword>
<feature type="domain" description="Cytidyltransferase-like" evidence="12">
    <location>
        <begin position="6"/>
        <end position="181"/>
    </location>
</feature>
<keyword evidence="7 11" id="KW-0547">Nucleotide-binding</keyword>
<comment type="similarity">
    <text evidence="3 11">Belongs to the NadD family.</text>
</comment>
<dbReference type="Proteomes" id="UP000056090">
    <property type="component" value="Chromosome"/>
</dbReference>
<name>A0A075P6A8_9ALTE</name>
<evidence type="ECO:0000256" key="7">
    <source>
        <dbReference type="ARBA" id="ARBA00022741"/>
    </source>
</evidence>
<gene>
    <name evidence="11" type="primary">nadD</name>
    <name evidence="13" type="ORF">EP13_09155</name>
</gene>
<dbReference type="EC" id="2.7.7.18" evidence="11"/>
<proteinExistence type="inferred from homology"/>
<dbReference type="UniPathway" id="UPA00253">
    <property type="reaction ID" value="UER00332"/>
</dbReference>
<dbReference type="EMBL" id="CP008849">
    <property type="protein sequence ID" value="AIF98832.1"/>
    <property type="molecule type" value="Genomic_DNA"/>
</dbReference>
<dbReference type="PANTHER" id="PTHR39321">
    <property type="entry name" value="NICOTINATE-NUCLEOTIDE ADENYLYLTRANSFERASE-RELATED"/>
    <property type="match status" value="1"/>
</dbReference>
<dbReference type="NCBIfam" id="TIGR00482">
    <property type="entry name" value="nicotinate (nicotinamide) nucleotide adenylyltransferase"/>
    <property type="match status" value="1"/>
</dbReference>
<accession>A0A075P6A8</accession>
<evidence type="ECO:0000256" key="8">
    <source>
        <dbReference type="ARBA" id="ARBA00022840"/>
    </source>
</evidence>
<evidence type="ECO:0000313" key="13">
    <source>
        <dbReference type="EMBL" id="AIF98832.1"/>
    </source>
</evidence>
<evidence type="ECO:0000313" key="14">
    <source>
        <dbReference type="Proteomes" id="UP000056090"/>
    </source>
</evidence>
<keyword evidence="4 11" id="KW-0662">Pyridine nucleotide biosynthesis</keyword>
<keyword evidence="6 11" id="KW-0548">Nucleotidyltransferase</keyword>
<dbReference type="PANTHER" id="PTHR39321:SF3">
    <property type="entry name" value="PHOSPHOPANTETHEINE ADENYLYLTRANSFERASE"/>
    <property type="match status" value="1"/>
</dbReference>
<protein>
    <recommendedName>
        <fullName evidence="11">Probable nicotinate-nucleotide adenylyltransferase</fullName>
        <ecNumber evidence="11">2.7.7.18</ecNumber>
    </recommendedName>
    <alternativeName>
        <fullName evidence="11">Deamido-NAD(+) diphosphorylase</fullName>
    </alternativeName>
    <alternativeName>
        <fullName evidence="11">Deamido-NAD(+) pyrophosphorylase</fullName>
    </alternativeName>
    <alternativeName>
        <fullName evidence="11">Nicotinate mononucleotide adenylyltransferase</fullName>
        <shortName evidence="11">NaMN adenylyltransferase</shortName>
    </alternativeName>
</protein>
<evidence type="ECO:0000256" key="11">
    <source>
        <dbReference type="HAMAP-Rule" id="MF_00244"/>
    </source>
</evidence>
<dbReference type="GO" id="GO:0005524">
    <property type="term" value="F:ATP binding"/>
    <property type="evidence" value="ECO:0007669"/>
    <property type="project" value="UniProtKB-KW"/>
</dbReference>
<comment type="pathway">
    <text evidence="2 11">Cofactor biosynthesis; NAD(+) biosynthesis; deamido-NAD(+) from nicotinate D-ribonucleotide: step 1/1.</text>
</comment>
<dbReference type="eggNOG" id="COG1057">
    <property type="taxonomic scope" value="Bacteria"/>
</dbReference>
<dbReference type="InterPro" id="IPR005248">
    <property type="entry name" value="NadD/NMNAT"/>
</dbReference>
<evidence type="ECO:0000256" key="2">
    <source>
        <dbReference type="ARBA" id="ARBA00005019"/>
    </source>
</evidence>